<feature type="compositionally biased region" description="Basic and acidic residues" evidence="5">
    <location>
        <begin position="960"/>
        <end position="978"/>
    </location>
</feature>
<dbReference type="Pfam" id="PF00439">
    <property type="entry name" value="Bromodomain"/>
    <property type="match status" value="1"/>
</dbReference>
<feature type="compositionally biased region" description="Acidic residues" evidence="5">
    <location>
        <begin position="511"/>
        <end position="522"/>
    </location>
</feature>
<dbReference type="InterPro" id="IPR045199">
    <property type="entry name" value="ATAD2-like"/>
</dbReference>
<dbReference type="PROSITE" id="PS50014">
    <property type="entry name" value="BROMODOMAIN_2"/>
    <property type="match status" value="1"/>
</dbReference>
<dbReference type="GO" id="GO:0042393">
    <property type="term" value="F:histone binding"/>
    <property type="evidence" value="ECO:0007669"/>
    <property type="project" value="TreeGrafter"/>
</dbReference>
<keyword evidence="2" id="KW-0547">Nucleotide-binding</keyword>
<keyword evidence="3" id="KW-0067">ATP-binding</keyword>
<dbReference type="SMART" id="SM00382">
    <property type="entry name" value="AAA"/>
    <property type="match status" value="1"/>
</dbReference>
<dbReference type="SUPFAM" id="SSF47370">
    <property type="entry name" value="Bromodomain"/>
    <property type="match status" value="1"/>
</dbReference>
<keyword evidence="4" id="KW-0103">Bromodomain</keyword>
<feature type="compositionally biased region" description="Polar residues" evidence="5">
    <location>
        <begin position="495"/>
        <end position="507"/>
    </location>
</feature>
<feature type="region of interest" description="Disordered" evidence="5">
    <location>
        <begin position="495"/>
        <end position="522"/>
    </location>
</feature>
<evidence type="ECO:0000313" key="7">
    <source>
        <dbReference type="Proteomes" id="UP001152795"/>
    </source>
</evidence>
<dbReference type="InterPro" id="IPR003593">
    <property type="entry name" value="AAA+_ATPase"/>
</dbReference>
<dbReference type="PANTHER" id="PTHR23069:SF0">
    <property type="entry name" value="TAT-BINDING HOMOLOG 7"/>
    <property type="match status" value="1"/>
</dbReference>
<feature type="region of interest" description="Disordered" evidence="5">
    <location>
        <begin position="1188"/>
        <end position="1254"/>
    </location>
</feature>
<accession>A0A6S7GJH4</accession>
<dbReference type="InterPro" id="IPR036427">
    <property type="entry name" value="Bromodomain-like_sf"/>
</dbReference>
<dbReference type="InterPro" id="IPR041569">
    <property type="entry name" value="AAA_lid_3"/>
</dbReference>
<dbReference type="CDD" id="cd05528">
    <property type="entry name" value="Bromo_AAA"/>
    <property type="match status" value="1"/>
</dbReference>
<dbReference type="OrthoDB" id="5421at2759"/>
<dbReference type="PROSITE" id="PS00633">
    <property type="entry name" value="BROMODOMAIN_1"/>
    <property type="match status" value="1"/>
</dbReference>
<dbReference type="GO" id="GO:0005634">
    <property type="term" value="C:nucleus"/>
    <property type="evidence" value="ECO:0007669"/>
    <property type="project" value="TreeGrafter"/>
</dbReference>
<dbReference type="Gene3D" id="3.40.50.300">
    <property type="entry name" value="P-loop containing nucleotide triphosphate hydrolases"/>
    <property type="match status" value="2"/>
</dbReference>
<feature type="compositionally biased region" description="Polar residues" evidence="5">
    <location>
        <begin position="1188"/>
        <end position="1202"/>
    </location>
</feature>
<dbReference type="PANTHER" id="PTHR23069">
    <property type="entry name" value="AAA DOMAIN-CONTAINING"/>
    <property type="match status" value="1"/>
</dbReference>
<dbReference type="PRINTS" id="PR00503">
    <property type="entry name" value="BROMODOMAIN"/>
</dbReference>
<evidence type="ECO:0000256" key="5">
    <source>
        <dbReference type="SAM" id="MobiDB-lite"/>
    </source>
</evidence>
<feature type="compositionally biased region" description="Basic residues" evidence="5">
    <location>
        <begin position="979"/>
        <end position="999"/>
    </location>
</feature>
<dbReference type="GO" id="GO:0005524">
    <property type="term" value="F:ATP binding"/>
    <property type="evidence" value="ECO:0007669"/>
    <property type="project" value="UniProtKB-KW"/>
</dbReference>
<feature type="region of interest" description="Disordered" evidence="5">
    <location>
        <begin position="904"/>
        <end position="1036"/>
    </location>
</feature>
<sequence>NPSGYVSMYDMIKGKTKSDKEDDEDDDDDDDEDDEEKESGSDEDDDDDDTPQQRYKLRENKPVTKRYTAPPPKSYHGSRRGLFSSGSRHHIRERACADKQPFSPVRKTYKLKRKTINESSTSTDEDDDDRKFERRKAKSMAKARNRCLPMNLGTEDVNKGILADRERIGSSLADVDPMNIDRSITFESIGGLGKHVRTLKEMVVFPLLYPEYFENFKVNPPRGVLFHGPPGTGKTLMARALANECGQDGKRVAFFMRKGADCLSKWVGESERQLRLLFDQAFKMRPSIIFFDEIDGLAPVRSSRQDQIHSSIVSTLLALMDGLDNRGEIVVIGATNRIDSIDPALRRPGRFDRECIFPLPDKQARRNILSIHTKAWQPRLLPSFINDVADQCVGYCGADIKALCTEAALFALRRRYPQIYASKKKLVLDVSTVRVARKDFAKAIKTMVPACQRAVVSPGRALSSSIRPLLHEVLRRSWDMITRIFPPAVCKTVGESSPSSSVTNFAVSDSESSDDAGDEADIYEFDPNSTEARAARAARRAGIKSTAIGTGNQFHYFAENTMTSKLVHRPRFLVCGKRGMSQSTHVSPAILHSMEHIPVHCLDLPALFGCASKTPEEACAQIFREARRVAPSIVYLPHIDSLWSTTTDTLKATFLSIVNDLPPNLPLLLFATCDLPASRIPPELAVLFSLGFEQVFEVPYPTTKERSAYLEPLFLTEAVKLPCVTKTTKTKKPLEVLPVASAPEPRELSVTELERVRDHEENTLRELRIFLREITVKLMSDRKFKEFYKPVDLEEVADYLDVIENPMDLTTMLQKVDGHQYQTCAEYLLDIDLITSNALEYNPNADSLDRLIRHRACALKDCANSLIKSQLDLDFEKACEEIVASRKRRGDSRNVCAPKFFPVAPAKMNSSSQPSTSSAKPEETVPTTRISRRVQGLAADADVQPEHLPSNPIPHSSKRTVPEATKDGEVVKVPSEKKSPKRKSKKRRSRAQFRRKSTRIQRESREGENSDPENEETNEGVGDDEEVVSGNVDKTEETVVDNGHDVVFVDDKESQSKELDVDSIRTLSTIEEEELADKLTSSDGNPDACTNHYINSLRMRSDVKTALKSHLDSLNCDHDNANQHSTDKDKERLSEANVSMATSEISNCDSKDVAELDSMLSTSPHHNGFTHDDTDLEQDVTRAAGNADVTTNNDVTCNSNHGNNDVSDDVTNDNNLTRNNDVTHDNDVTQNDVTETSFNQISPVDEDDKELSSVEKSKRVLFSDDRDVFEQDQSMDTTETSEEDKGRFERLLVEYVEATDEMAVESLELWHTRIRQCILQHKKDQSRLPLFEDLQSLLNTLKGST</sequence>
<protein>
    <submittedName>
        <fullName evidence="6">ATPase family AAA domain-containing 2-like</fullName>
    </submittedName>
</protein>
<dbReference type="SUPFAM" id="SSF52540">
    <property type="entry name" value="P-loop containing nucleoside triphosphate hydrolases"/>
    <property type="match status" value="2"/>
</dbReference>
<proteinExistence type="inferred from homology"/>
<dbReference type="SMART" id="SM00297">
    <property type="entry name" value="BROMO"/>
    <property type="match status" value="1"/>
</dbReference>
<dbReference type="Pfam" id="PF00004">
    <property type="entry name" value="AAA"/>
    <property type="match status" value="1"/>
</dbReference>
<dbReference type="GO" id="GO:0003682">
    <property type="term" value="F:chromatin binding"/>
    <property type="evidence" value="ECO:0007669"/>
    <property type="project" value="TreeGrafter"/>
</dbReference>
<dbReference type="EMBL" id="CACRXK020001915">
    <property type="protein sequence ID" value="CAB3991775.1"/>
    <property type="molecule type" value="Genomic_DNA"/>
</dbReference>
<comment type="caution">
    <text evidence="6">The sequence shown here is derived from an EMBL/GenBank/DDBJ whole genome shotgun (WGS) entry which is preliminary data.</text>
</comment>
<comment type="similarity">
    <text evidence="1">Belongs to the AAA ATPase family.</text>
</comment>
<dbReference type="PRINTS" id="PR00830">
    <property type="entry name" value="ENDOLAPTASE"/>
</dbReference>
<reference evidence="6" key="1">
    <citation type="submission" date="2020-04" db="EMBL/GenBank/DDBJ databases">
        <authorList>
            <person name="Alioto T."/>
            <person name="Alioto T."/>
            <person name="Gomez Garrido J."/>
        </authorList>
    </citation>
    <scope>NUCLEOTIDE SEQUENCE</scope>
    <source>
        <strain evidence="6">A484AB</strain>
    </source>
</reference>
<feature type="region of interest" description="Disordered" evidence="5">
    <location>
        <begin position="1"/>
        <end position="136"/>
    </location>
</feature>
<dbReference type="FunFam" id="1.10.8.60:FF:000016">
    <property type="entry name" value="ATPase family AAA domain-containing protein 2B"/>
    <property type="match status" value="1"/>
</dbReference>
<dbReference type="Gene3D" id="1.10.8.60">
    <property type="match status" value="1"/>
</dbReference>
<feature type="non-terminal residue" evidence="6">
    <location>
        <position position="1"/>
    </location>
</feature>
<dbReference type="InterPro" id="IPR001487">
    <property type="entry name" value="Bromodomain"/>
</dbReference>
<name>A0A6S7GJH4_PARCT</name>
<evidence type="ECO:0000313" key="6">
    <source>
        <dbReference type="EMBL" id="CAB3991775.1"/>
    </source>
</evidence>
<organism evidence="6 7">
    <name type="scientific">Paramuricea clavata</name>
    <name type="common">Red gorgonian</name>
    <name type="synonym">Violescent sea-whip</name>
    <dbReference type="NCBI Taxonomy" id="317549"/>
    <lineage>
        <taxon>Eukaryota</taxon>
        <taxon>Metazoa</taxon>
        <taxon>Cnidaria</taxon>
        <taxon>Anthozoa</taxon>
        <taxon>Octocorallia</taxon>
        <taxon>Malacalcyonacea</taxon>
        <taxon>Plexauridae</taxon>
        <taxon>Paramuricea</taxon>
    </lineage>
</organism>
<dbReference type="InterPro" id="IPR003960">
    <property type="entry name" value="ATPase_AAA_CS"/>
</dbReference>
<evidence type="ECO:0000256" key="1">
    <source>
        <dbReference type="ARBA" id="ARBA00006914"/>
    </source>
</evidence>
<evidence type="ECO:0000256" key="4">
    <source>
        <dbReference type="ARBA" id="ARBA00023117"/>
    </source>
</evidence>
<feature type="compositionally biased region" description="Acidic residues" evidence="5">
    <location>
        <begin position="21"/>
        <end position="50"/>
    </location>
</feature>
<evidence type="ECO:0000256" key="3">
    <source>
        <dbReference type="ARBA" id="ARBA00022840"/>
    </source>
</evidence>
<feature type="compositionally biased region" description="Polar residues" evidence="5">
    <location>
        <begin position="1228"/>
        <end position="1242"/>
    </location>
</feature>
<dbReference type="Gene3D" id="1.20.920.10">
    <property type="entry name" value="Bromodomain-like"/>
    <property type="match status" value="1"/>
</dbReference>
<dbReference type="InterPro" id="IPR018359">
    <property type="entry name" value="Bromodomain_CS"/>
</dbReference>
<dbReference type="PROSITE" id="PS00674">
    <property type="entry name" value="AAA"/>
    <property type="match status" value="1"/>
</dbReference>
<dbReference type="GO" id="GO:0006337">
    <property type="term" value="P:nucleosome disassembly"/>
    <property type="evidence" value="ECO:0007669"/>
    <property type="project" value="TreeGrafter"/>
</dbReference>
<evidence type="ECO:0000256" key="2">
    <source>
        <dbReference type="ARBA" id="ARBA00022741"/>
    </source>
</evidence>
<gene>
    <name evidence="6" type="ORF">PACLA_8A020275</name>
</gene>
<dbReference type="GO" id="GO:0045815">
    <property type="term" value="P:transcription initiation-coupled chromatin remodeling"/>
    <property type="evidence" value="ECO:0007669"/>
    <property type="project" value="TreeGrafter"/>
</dbReference>
<dbReference type="FunFam" id="3.40.50.300:FF:000061">
    <property type="entry name" value="ATPase family, AAA domain-containing 2"/>
    <property type="match status" value="1"/>
</dbReference>
<dbReference type="GO" id="GO:0016887">
    <property type="term" value="F:ATP hydrolysis activity"/>
    <property type="evidence" value="ECO:0007669"/>
    <property type="project" value="InterPro"/>
</dbReference>
<dbReference type="Pfam" id="PF17862">
    <property type="entry name" value="AAA_lid_3"/>
    <property type="match status" value="1"/>
</dbReference>
<dbReference type="GO" id="GO:0006334">
    <property type="term" value="P:nucleosome assembly"/>
    <property type="evidence" value="ECO:0007669"/>
    <property type="project" value="TreeGrafter"/>
</dbReference>
<keyword evidence="7" id="KW-1185">Reference proteome</keyword>
<dbReference type="InterPro" id="IPR027417">
    <property type="entry name" value="P-loop_NTPase"/>
</dbReference>
<dbReference type="Proteomes" id="UP001152795">
    <property type="component" value="Unassembled WGS sequence"/>
</dbReference>
<dbReference type="InterPro" id="IPR003959">
    <property type="entry name" value="ATPase_AAA_core"/>
</dbReference>
<feature type="compositionally biased region" description="Acidic residues" evidence="5">
    <location>
        <begin position="1009"/>
        <end position="1027"/>
    </location>
</feature>